<proteinExistence type="predicted"/>
<keyword evidence="3 5" id="KW-1133">Transmembrane helix</keyword>
<evidence type="ECO:0000256" key="2">
    <source>
        <dbReference type="ARBA" id="ARBA00022692"/>
    </source>
</evidence>
<feature type="transmembrane region" description="Helical" evidence="5">
    <location>
        <begin position="60"/>
        <end position="79"/>
    </location>
</feature>
<evidence type="ECO:0000256" key="5">
    <source>
        <dbReference type="SAM" id="Phobius"/>
    </source>
</evidence>
<evidence type="ECO:0000256" key="1">
    <source>
        <dbReference type="ARBA" id="ARBA00004141"/>
    </source>
</evidence>
<dbReference type="GO" id="GO:0016020">
    <property type="term" value="C:membrane"/>
    <property type="evidence" value="ECO:0007669"/>
    <property type="project" value="UniProtKB-SubCell"/>
</dbReference>
<accession>A0A077NCD5</accession>
<name>A0A077NCD5_XENBV</name>
<dbReference type="PANTHER" id="PTHR12714:SF9">
    <property type="entry name" value="PROTEIN-S-ISOPRENYLCYSTEINE O-METHYLTRANSFERASE"/>
    <property type="match status" value="1"/>
</dbReference>
<feature type="transmembrane region" description="Helical" evidence="5">
    <location>
        <begin position="7"/>
        <end position="25"/>
    </location>
</feature>
<protein>
    <recommendedName>
        <fullName evidence="7">Isoprenylcysteine carboxyl methyltransferase</fullName>
    </recommendedName>
</protein>
<keyword evidence="2 5" id="KW-0812">Transmembrane</keyword>
<evidence type="ECO:0000256" key="4">
    <source>
        <dbReference type="ARBA" id="ARBA00023136"/>
    </source>
</evidence>
<evidence type="ECO:0000313" key="6">
    <source>
        <dbReference type="EMBL" id="CDG95887.1"/>
    </source>
</evidence>
<dbReference type="InterPro" id="IPR007269">
    <property type="entry name" value="ICMT_MeTrfase"/>
</dbReference>
<comment type="subcellular location">
    <subcellularLocation>
        <location evidence="1">Membrane</location>
        <topology evidence="1">Multi-pass membrane protein</topology>
    </subcellularLocation>
</comment>
<keyword evidence="4 5" id="KW-0472">Membrane</keyword>
<dbReference type="HOGENOM" id="CLU_065200_1_3_6"/>
<organism evidence="6">
    <name type="scientific">Xenorhabdus bovienii str. puntauvense</name>
    <dbReference type="NCBI Taxonomy" id="1398201"/>
    <lineage>
        <taxon>Bacteria</taxon>
        <taxon>Pseudomonadati</taxon>
        <taxon>Pseudomonadota</taxon>
        <taxon>Gammaproteobacteria</taxon>
        <taxon>Enterobacterales</taxon>
        <taxon>Morganellaceae</taxon>
        <taxon>Xenorhabdus</taxon>
    </lineage>
</organism>
<feature type="transmembrane region" description="Helical" evidence="5">
    <location>
        <begin position="85"/>
        <end position="104"/>
    </location>
</feature>
<comment type="caution">
    <text evidence="6">The sequence shown here is derived from an EMBL/GenBank/DDBJ whole genome shotgun (WGS) entry which is preliminary data.</text>
</comment>
<dbReference type="Proteomes" id="UP000028511">
    <property type="component" value="Unassembled WGS sequence"/>
</dbReference>
<feature type="transmembrane region" description="Helical" evidence="5">
    <location>
        <begin position="142"/>
        <end position="168"/>
    </location>
</feature>
<evidence type="ECO:0000256" key="3">
    <source>
        <dbReference type="ARBA" id="ARBA00022989"/>
    </source>
</evidence>
<dbReference type="PANTHER" id="PTHR12714">
    <property type="entry name" value="PROTEIN-S ISOPRENYLCYSTEINE O-METHYLTRANSFERASE"/>
    <property type="match status" value="1"/>
</dbReference>
<dbReference type="Pfam" id="PF04140">
    <property type="entry name" value="ICMT"/>
    <property type="match status" value="1"/>
</dbReference>
<dbReference type="GO" id="GO:0004671">
    <property type="term" value="F:protein C-terminal S-isoprenylcysteine carboxyl O-methyltransferase activity"/>
    <property type="evidence" value="ECO:0007669"/>
    <property type="project" value="InterPro"/>
</dbReference>
<dbReference type="AlphaFoldDB" id="A0A077NCD5"/>
<dbReference type="RefSeq" id="WP_038215658.1">
    <property type="nucleotide sequence ID" value="NZ_CAWLWN010000152.1"/>
</dbReference>
<dbReference type="Gene3D" id="1.20.120.1630">
    <property type="match status" value="1"/>
</dbReference>
<reference evidence="6" key="1">
    <citation type="submission" date="2013-07" db="EMBL/GenBank/DDBJ databases">
        <title>Sub-species coevolution in mutualistic symbiosis.</title>
        <authorList>
            <person name="Murfin K."/>
            <person name="Klassen J."/>
            <person name="Lee M."/>
            <person name="Forst S."/>
            <person name="Stock P."/>
            <person name="Goodrich-Blair H."/>
        </authorList>
    </citation>
    <scope>NUCLEOTIDE SEQUENCE [LARGE SCALE GENOMIC DNA]</scope>
    <source>
        <strain evidence="6">Puntauvense</strain>
    </source>
</reference>
<gene>
    <name evidence="6" type="ORF">XBP1_1670018</name>
</gene>
<sequence>MRKFRYSLFIIFLIPIIISWWSSYVSGYRNTVPYFVASIAVLNELFFLNEVSNVKSKDQGIVSALVVSAMMSLLLYFSAGRAVMYLHLLLSTVLILIGSGMRTLSKITLGIYFSHTLRIINNHKLINHGVFRLIRHPAYSGTIMIMSGFGFFVSISMGLVCFFIFFILSMRRIESEENMMMEKFGSEYLDYRKNTWKLFPFII</sequence>
<dbReference type="EMBL" id="CBSW010000076">
    <property type="protein sequence ID" value="CDG95887.1"/>
    <property type="molecule type" value="Genomic_DNA"/>
</dbReference>
<evidence type="ECO:0008006" key="7">
    <source>
        <dbReference type="Google" id="ProtNLM"/>
    </source>
</evidence>